<evidence type="ECO:0000256" key="3">
    <source>
        <dbReference type="ARBA" id="ARBA00022679"/>
    </source>
</evidence>
<dbReference type="EMBL" id="BAAAET010000007">
    <property type="protein sequence ID" value="GAA0702085.1"/>
    <property type="molecule type" value="Genomic_DNA"/>
</dbReference>
<dbReference type="Gene3D" id="1.25.40.10">
    <property type="entry name" value="Tetratricopeptide repeat domain"/>
    <property type="match status" value="3"/>
</dbReference>
<evidence type="ECO:0000256" key="1">
    <source>
        <dbReference type="ARBA" id="ARBA00004922"/>
    </source>
</evidence>
<dbReference type="PROSITE" id="PS51257">
    <property type="entry name" value="PROKAR_LIPOPROTEIN"/>
    <property type="match status" value="1"/>
</dbReference>
<dbReference type="PANTHER" id="PTHR44835:SF1">
    <property type="entry name" value="PROTEIN O-GLCNAC TRANSFERASE"/>
    <property type="match status" value="1"/>
</dbReference>
<gene>
    <name evidence="5" type="ORF">GCM10009104_34240</name>
</gene>
<dbReference type="Pfam" id="PF00515">
    <property type="entry name" value="TPR_1"/>
    <property type="match status" value="1"/>
</dbReference>
<accession>A0ABP3TGZ6</accession>
<comment type="caution">
    <text evidence="5">The sequence shown here is derived from an EMBL/GenBank/DDBJ whole genome shotgun (WGS) entry which is preliminary data.</text>
</comment>
<name>A0ABP3TGZ6_9GAMM</name>
<dbReference type="InterPro" id="IPR011990">
    <property type="entry name" value="TPR-like_helical_dom_sf"/>
</dbReference>
<dbReference type="PROSITE" id="PS50005">
    <property type="entry name" value="TPR"/>
    <property type="match status" value="3"/>
</dbReference>
<dbReference type="InterPro" id="IPR051939">
    <property type="entry name" value="Glycosyltr_41/O-GlcNAc_trsf"/>
</dbReference>
<keyword evidence="4" id="KW-0802">TPR repeat</keyword>
<evidence type="ECO:0000313" key="5">
    <source>
        <dbReference type="EMBL" id="GAA0702085.1"/>
    </source>
</evidence>
<evidence type="ECO:0000256" key="4">
    <source>
        <dbReference type="PROSITE-ProRule" id="PRU00339"/>
    </source>
</evidence>
<keyword evidence="6" id="KW-1185">Reference proteome</keyword>
<dbReference type="PANTHER" id="PTHR44835">
    <property type="entry name" value="UDP-N-ACETYLGLUCOSAMINE--PEPTIDE N-ACETYLGLUCOSAMINYLTRANSFERASE SPINDLY-RELATED"/>
    <property type="match status" value="1"/>
</dbReference>
<dbReference type="InterPro" id="IPR019734">
    <property type="entry name" value="TPR_rpt"/>
</dbReference>
<reference evidence="6" key="1">
    <citation type="journal article" date="2019" name="Int. J. Syst. Evol. Microbiol.">
        <title>The Global Catalogue of Microorganisms (GCM) 10K type strain sequencing project: providing services to taxonomists for standard genome sequencing and annotation.</title>
        <authorList>
            <consortium name="The Broad Institute Genomics Platform"/>
            <consortium name="The Broad Institute Genome Sequencing Center for Infectious Disease"/>
            <person name="Wu L."/>
            <person name="Ma J."/>
        </authorList>
    </citation>
    <scope>NUCLEOTIDE SEQUENCE [LARGE SCALE GENOMIC DNA]</scope>
    <source>
        <strain evidence="6">JCM 15134</strain>
    </source>
</reference>
<sequence length="332" mass="37002">MTSRTGERRIGTGLLMVALLLLSGCATNSQMDKEQAASSNEAFYEGKPTLAFAGLPQATTVKQGIIMGDQALARGDTDEALYHYVQVLDLEAESEMAYFRIGQVHMGRGNEKLASLALRSALGIDPEHIGALTAMGVLHLKHNRYAEAKVNLDKAVALDRKRFDADAAQDYDARSPSRAYNGLGVLADLDGNTAEAQRLYQISLSIRPEAADTLNNLGYSYYLDSRWRDAEKQFRKALDISPEFEQAWRNLGLVYARQQRYLAALNALERVMDTAKAHNDIGYICMLDGRYALAKQYFEKALTLSPTFYPKARENLTYVERLEEAARQQVGR</sequence>
<dbReference type="Pfam" id="PF13424">
    <property type="entry name" value="TPR_12"/>
    <property type="match status" value="1"/>
</dbReference>
<comment type="pathway">
    <text evidence="1">Protein modification; protein glycosylation.</text>
</comment>
<feature type="repeat" description="TPR" evidence="4">
    <location>
        <begin position="211"/>
        <end position="244"/>
    </location>
</feature>
<evidence type="ECO:0000313" key="6">
    <source>
        <dbReference type="Proteomes" id="UP001499915"/>
    </source>
</evidence>
<dbReference type="Pfam" id="PF13432">
    <property type="entry name" value="TPR_16"/>
    <property type="match status" value="1"/>
</dbReference>
<proteinExistence type="predicted"/>
<feature type="repeat" description="TPR" evidence="4">
    <location>
        <begin position="275"/>
        <end position="308"/>
    </location>
</feature>
<evidence type="ECO:0000256" key="2">
    <source>
        <dbReference type="ARBA" id="ARBA00022676"/>
    </source>
</evidence>
<keyword evidence="3" id="KW-0808">Transferase</keyword>
<keyword evidence="2" id="KW-0328">Glycosyltransferase</keyword>
<dbReference type="SUPFAM" id="SSF48452">
    <property type="entry name" value="TPR-like"/>
    <property type="match status" value="1"/>
</dbReference>
<organism evidence="5 6">
    <name type="scientific">Marinobacterium maritimum</name>
    <dbReference type="NCBI Taxonomy" id="500162"/>
    <lineage>
        <taxon>Bacteria</taxon>
        <taxon>Pseudomonadati</taxon>
        <taxon>Pseudomonadota</taxon>
        <taxon>Gammaproteobacteria</taxon>
        <taxon>Oceanospirillales</taxon>
        <taxon>Oceanospirillaceae</taxon>
        <taxon>Marinobacterium</taxon>
    </lineage>
</organism>
<feature type="repeat" description="TPR" evidence="4">
    <location>
        <begin position="95"/>
        <end position="128"/>
    </location>
</feature>
<dbReference type="SMART" id="SM00028">
    <property type="entry name" value="TPR"/>
    <property type="match status" value="7"/>
</dbReference>
<protein>
    <submittedName>
        <fullName evidence="5">Tetratricopeptide repeat protein</fullName>
    </submittedName>
</protein>
<dbReference type="RefSeq" id="WP_343808891.1">
    <property type="nucleotide sequence ID" value="NZ_BAAAET010000007.1"/>
</dbReference>
<dbReference type="Proteomes" id="UP001499915">
    <property type="component" value="Unassembled WGS sequence"/>
</dbReference>